<protein>
    <recommendedName>
        <fullName evidence="1">HPP transmembrane region domain-containing protein</fullName>
    </recommendedName>
</protein>
<proteinExistence type="predicted"/>
<dbReference type="InterPro" id="IPR058581">
    <property type="entry name" value="TM_HPP"/>
</dbReference>
<dbReference type="AlphaFoldDB" id="A0A8H3G6L1"/>
<evidence type="ECO:0000313" key="3">
    <source>
        <dbReference type="Proteomes" id="UP000664203"/>
    </source>
</evidence>
<name>A0A8H3G6L1_9LECA</name>
<dbReference type="OrthoDB" id="2016548at2759"/>
<evidence type="ECO:0000259" key="1">
    <source>
        <dbReference type="Pfam" id="PF04982"/>
    </source>
</evidence>
<feature type="domain" description="HPP transmembrane region" evidence="1">
    <location>
        <begin position="8"/>
        <end position="58"/>
    </location>
</feature>
<gene>
    <name evidence="2" type="ORF">ALECFALPRED_007262</name>
</gene>
<organism evidence="2 3">
    <name type="scientific">Alectoria fallacina</name>
    <dbReference type="NCBI Taxonomy" id="1903189"/>
    <lineage>
        <taxon>Eukaryota</taxon>
        <taxon>Fungi</taxon>
        <taxon>Dikarya</taxon>
        <taxon>Ascomycota</taxon>
        <taxon>Pezizomycotina</taxon>
        <taxon>Lecanoromycetes</taxon>
        <taxon>OSLEUM clade</taxon>
        <taxon>Lecanoromycetidae</taxon>
        <taxon>Lecanorales</taxon>
        <taxon>Lecanorineae</taxon>
        <taxon>Parmeliaceae</taxon>
        <taxon>Alectoria</taxon>
    </lineage>
</organism>
<comment type="caution">
    <text evidence="2">The sequence shown here is derived from an EMBL/GenBank/DDBJ whole genome shotgun (WGS) entry which is preliminary data.</text>
</comment>
<dbReference type="PANTHER" id="PTHR33741">
    <property type="entry name" value="TRANSMEMBRANE PROTEIN DDB_G0269096-RELATED"/>
    <property type="match status" value="1"/>
</dbReference>
<sequence length="79" mass="8408">MVPAIKDYGAPLLIASFGAAAILEFNAIESPLAQPRNTIIGHVLSAAVGVGIAKLLKLNADFKNLSLPAPWHPDWHQLL</sequence>
<evidence type="ECO:0000313" key="2">
    <source>
        <dbReference type="EMBL" id="CAF9937474.1"/>
    </source>
</evidence>
<dbReference type="InterPro" id="IPR007065">
    <property type="entry name" value="HPP"/>
</dbReference>
<reference evidence="2" key="1">
    <citation type="submission" date="2021-03" db="EMBL/GenBank/DDBJ databases">
        <authorList>
            <person name="Tagirdzhanova G."/>
        </authorList>
    </citation>
    <scope>NUCLEOTIDE SEQUENCE</scope>
</reference>
<dbReference type="Pfam" id="PF04982">
    <property type="entry name" value="TM_HPP"/>
    <property type="match status" value="1"/>
</dbReference>
<keyword evidence="3" id="KW-1185">Reference proteome</keyword>
<accession>A0A8H3G6L1</accession>
<dbReference type="EMBL" id="CAJPDR010000473">
    <property type="protein sequence ID" value="CAF9937474.1"/>
    <property type="molecule type" value="Genomic_DNA"/>
</dbReference>
<dbReference type="Proteomes" id="UP000664203">
    <property type="component" value="Unassembled WGS sequence"/>
</dbReference>
<dbReference type="PANTHER" id="PTHR33741:SF5">
    <property type="entry name" value="TRANSMEMBRANE PROTEIN DDB_G0269096-RELATED"/>
    <property type="match status" value="1"/>
</dbReference>